<keyword evidence="3" id="KW-1185">Reference proteome</keyword>
<evidence type="ECO:0008006" key="4">
    <source>
        <dbReference type="Google" id="ProtNLM"/>
    </source>
</evidence>
<dbReference type="AlphaFoldDB" id="A0A1J4MC11"/>
<reference evidence="2 3" key="1">
    <citation type="submission" date="2016-10" db="EMBL/GenBank/DDBJ databases">
        <title>Reductive evolution of mitochondrial metabolism and differential evolution of invasion-related proteins in Cryptosporidium.</title>
        <authorList>
            <person name="Liu S."/>
            <person name="Roellig D.M."/>
            <person name="Guo Y."/>
            <person name="Li N."/>
            <person name="Frace M.A."/>
            <person name="Tang K."/>
            <person name="Zhang L."/>
            <person name="Feng Y."/>
            <person name="Xiao L."/>
        </authorList>
    </citation>
    <scope>NUCLEOTIDE SEQUENCE [LARGE SCALE GENOMIC DNA]</scope>
    <source>
        <strain evidence="2">30847</strain>
    </source>
</reference>
<feature type="transmembrane region" description="Helical" evidence="1">
    <location>
        <begin position="42"/>
        <end position="62"/>
    </location>
</feature>
<dbReference type="GeneID" id="92366043"/>
<dbReference type="Proteomes" id="UP000186804">
    <property type="component" value="Unassembled WGS sequence"/>
</dbReference>
<keyword evidence="1" id="KW-1133">Transmembrane helix</keyword>
<organism evidence="2 3">
    <name type="scientific">Cryptosporidium andersoni</name>
    <dbReference type="NCBI Taxonomy" id="117008"/>
    <lineage>
        <taxon>Eukaryota</taxon>
        <taxon>Sar</taxon>
        <taxon>Alveolata</taxon>
        <taxon>Apicomplexa</taxon>
        <taxon>Conoidasida</taxon>
        <taxon>Coccidia</taxon>
        <taxon>Eucoccidiorida</taxon>
        <taxon>Eimeriorina</taxon>
        <taxon>Cryptosporidiidae</taxon>
        <taxon>Cryptosporidium</taxon>
    </lineage>
</organism>
<evidence type="ECO:0000256" key="1">
    <source>
        <dbReference type="SAM" id="Phobius"/>
    </source>
</evidence>
<dbReference type="OrthoDB" id="340215at2759"/>
<protein>
    <recommendedName>
        <fullName evidence="4">Transmembrane protein</fullName>
    </recommendedName>
</protein>
<name>A0A1J4MC11_9CRYT</name>
<gene>
    <name evidence="2" type="ORF">cand_018580</name>
</gene>
<dbReference type="EMBL" id="LRBS01000125">
    <property type="protein sequence ID" value="OII71019.1"/>
    <property type="molecule type" value="Genomic_DNA"/>
</dbReference>
<evidence type="ECO:0000313" key="3">
    <source>
        <dbReference type="Proteomes" id="UP000186804"/>
    </source>
</evidence>
<keyword evidence="1" id="KW-0812">Transmembrane</keyword>
<dbReference type="VEuPathDB" id="CryptoDB:cand_018580"/>
<feature type="transmembrane region" description="Helical" evidence="1">
    <location>
        <begin position="169"/>
        <end position="187"/>
    </location>
</feature>
<evidence type="ECO:0000313" key="2">
    <source>
        <dbReference type="EMBL" id="OII71019.1"/>
    </source>
</evidence>
<accession>A0A1J4MC11</accession>
<sequence length="359" mass="43035">MDEDQVTFSFGYSKLEVIDEPEKNTDSDHMKLIPTNYYMDLFYSQLAFSYYSSLYFQWLQYYSKILNRIKFNSRECQFDISIFSLFRPVTDLNKYNSSISEDYGDMISSTDNISYRYYCCEPLLAQIYDYSLKPYKTKQPSEFTLLGIYDNANNQFVYHNERRFSNNPWERYHVVIFIKILLIFLFFDVSRELYVSLFTFYFLYVHGIFDDIQEILENLSSVHPIEVTLANLRRQRFMSEGDQSNLNQNFVDDNIEFTQDFEEIQDKDMITEDSVFIKNEFEANQDSIEFSESNLNIEETENNEIQKISDESLQIKEASNELNTINIQISNWTRILYQSIFMYIMTLLPWWNPDPAYLI</sequence>
<proteinExistence type="predicted"/>
<comment type="caution">
    <text evidence="2">The sequence shown here is derived from an EMBL/GenBank/DDBJ whole genome shotgun (WGS) entry which is preliminary data.</text>
</comment>
<dbReference type="RefSeq" id="XP_067066388.1">
    <property type="nucleotide sequence ID" value="XM_067212091.1"/>
</dbReference>
<keyword evidence="1" id="KW-0472">Membrane</keyword>